<evidence type="ECO:0000313" key="1">
    <source>
        <dbReference type="EMBL" id="KWV83738.1"/>
    </source>
</evidence>
<name>A0A109LA14_PSEFL</name>
<dbReference type="PATRIC" id="fig|294.195.peg.560"/>
<sequence>MGSFIIHLTTDDFEGDASKEILMEVLNGPDDPDPLLVYASSSQKNGFYDRSSSPGDADGDGDVEGDIDDKILFLNLANAFAAMKGYTAKRKKK</sequence>
<dbReference type="Proteomes" id="UP000063434">
    <property type="component" value="Unassembled WGS sequence"/>
</dbReference>
<proteinExistence type="predicted"/>
<protein>
    <submittedName>
        <fullName evidence="1">Uncharacterized protein</fullName>
    </submittedName>
</protein>
<accession>A0A109LA14</accession>
<evidence type="ECO:0000313" key="2">
    <source>
        <dbReference type="Proteomes" id="UP000063434"/>
    </source>
</evidence>
<dbReference type="RefSeq" id="WP_056788048.1">
    <property type="nucleotide sequence ID" value="NZ_LCYC01000007.1"/>
</dbReference>
<reference evidence="1 2" key="1">
    <citation type="submission" date="2015-05" db="EMBL/GenBank/DDBJ databases">
        <title>A genomic and transcriptomic approach to investigate the blue pigment phenotype in Pseudomonas fluorescens.</title>
        <authorList>
            <person name="Andreani N.A."/>
            <person name="Cardazzo B."/>
        </authorList>
    </citation>
    <scope>NUCLEOTIDE SEQUENCE [LARGE SCALE GENOMIC DNA]</scope>
    <source>
        <strain evidence="1 2">Ps_40</strain>
    </source>
</reference>
<dbReference type="AlphaFoldDB" id="A0A109LA14"/>
<gene>
    <name evidence="1" type="ORF">PFL603g_00525</name>
</gene>
<organism evidence="1 2">
    <name type="scientific">Pseudomonas fluorescens</name>
    <dbReference type="NCBI Taxonomy" id="294"/>
    <lineage>
        <taxon>Bacteria</taxon>
        <taxon>Pseudomonadati</taxon>
        <taxon>Pseudomonadota</taxon>
        <taxon>Gammaproteobacteria</taxon>
        <taxon>Pseudomonadales</taxon>
        <taxon>Pseudomonadaceae</taxon>
        <taxon>Pseudomonas</taxon>
    </lineage>
</organism>
<comment type="caution">
    <text evidence="1">The sequence shown here is derived from an EMBL/GenBank/DDBJ whole genome shotgun (WGS) entry which is preliminary data.</text>
</comment>
<dbReference type="EMBL" id="LCYC01000007">
    <property type="protein sequence ID" value="KWV83738.1"/>
    <property type="molecule type" value="Genomic_DNA"/>
</dbReference>